<organism evidence="1 2">
    <name type="scientific">Araneus ventricosus</name>
    <name type="common">Orbweaver spider</name>
    <name type="synonym">Epeira ventricosa</name>
    <dbReference type="NCBI Taxonomy" id="182803"/>
    <lineage>
        <taxon>Eukaryota</taxon>
        <taxon>Metazoa</taxon>
        <taxon>Ecdysozoa</taxon>
        <taxon>Arthropoda</taxon>
        <taxon>Chelicerata</taxon>
        <taxon>Arachnida</taxon>
        <taxon>Araneae</taxon>
        <taxon>Araneomorphae</taxon>
        <taxon>Entelegynae</taxon>
        <taxon>Araneoidea</taxon>
        <taxon>Araneidae</taxon>
        <taxon>Araneus</taxon>
    </lineage>
</organism>
<sequence>MKKPYLLRLNASFTEKCVGPPVFPGSLPLTQGYRGFLSSSLFVRNHETAIPVLPQRPGHLNGCRHDFNTGNEDGVIMAIRDISPNPSKGGTSRRRGR</sequence>
<evidence type="ECO:0000313" key="1">
    <source>
        <dbReference type="EMBL" id="GBM08281.1"/>
    </source>
</evidence>
<proteinExistence type="predicted"/>
<feature type="non-terminal residue" evidence="1">
    <location>
        <position position="97"/>
    </location>
</feature>
<protein>
    <submittedName>
        <fullName evidence="1">Uncharacterized protein</fullName>
    </submittedName>
</protein>
<name>A0A4Y2CUX1_ARAVE</name>
<keyword evidence="2" id="KW-1185">Reference proteome</keyword>
<dbReference type="AlphaFoldDB" id="A0A4Y2CUX1"/>
<accession>A0A4Y2CUX1</accession>
<evidence type="ECO:0000313" key="2">
    <source>
        <dbReference type="Proteomes" id="UP000499080"/>
    </source>
</evidence>
<reference evidence="1 2" key="1">
    <citation type="journal article" date="2019" name="Sci. Rep.">
        <title>Orb-weaving spider Araneus ventricosus genome elucidates the spidroin gene catalogue.</title>
        <authorList>
            <person name="Kono N."/>
            <person name="Nakamura H."/>
            <person name="Ohtoshi R."/>
            <person name="Moran D.A.P."/>
            <person name="Shinohara A."/>
            <person name="Yoshida Y."/>
            <person name="Fujiwara M."/>
            <person name="Mori M."/>
            <person name="Tomita M."/>
            <person name="Arakawa K."/>
        </authorList>
    </citation>
    <scope>NUCLEOTIDE SEQUENCE [LARGE SCALE GENOMIC DNA]</scope>
</reference>
<comment type="caution">
    <text evidence="1">The sequence shown here is derived from an EMBL/GenBank/DDBJ whole genome shotgun (WGS) entry which is preliminary data.</text>
</comment>
<dbReference type="Proteomes" id="UP000499080">
    <property type="component" value="Unassembled WGS sequence"/>
</dbReference>
<dbReference type="EMBL" id="BGPR01000255">
    <property type="protein sequence ID" value="GBM08281.1"/>
    <property type="molecule type" value="Genomic_DNA"/>
</dbReference>
<gene>
    <name evidence="1" type="ORF">AVEN_101417_1</name>
</gene>